<dbReference type="InterPro" id="IPR007219">
    <property type="entry name" value="XnlR_reg_dom"/>
</dbReference>
<evidence type="ECO:0000256" key="1">
    <source>
        <dbReference type="ARBA" id="ARBA00022723"/>
    </source>
</evidence>
<feature type="region of interest" description="Disordered" evidence="5">
    <location>
        <begin position="88"/>
        <end position="111"/>
    </location>
</feature>
<evidence type="ECO:0000256" key="4">
    <source>
        <dbReference type="ARBA" id="ARBA00023242"/>
    </source>
</evidence>
<dbReference type="GO" id="GO:0008270">
    <property type="term" value="F:zinc ion binding"/>
    <property type="evidence" value="ECO:0007669"/>
    <property type="project" value="InterPro"/>
</dbReference>
<gene>
    <name evidence="7" type="ORF">L207DRAFT_636888</name>
</gene>
<feature type="domain" description="Zn(2)-C6 fungal-type" evidence="6">
    <location>
        <begin position="50"/>
        <end position="80"/>
    </location>
</feature>
<dbReference type="PROSITE" id="PS50048">
    <property type="entry name" value="ZN2_CY6_FUNGAL_2"/>
    <property type="match status" value="1"/>
</dbReference>
<dbReference type="CDD" id="cd00067">
    <property type="entry name" value="GAL4"/>
    <property type="match status" value="1"/>
</dbReference>
<feature type="region of interest" description="Disordered" evidence="5">
    <location>
        <begin position="1"/>
        <end position="41"/>
    </location>
</feature>
<dbReference type="GO" id="GO:0000435">
    <property type="term" value="P:positive regulation of transcription from RNA polymerase II promoter by galactose"/>
    <property type="evidence" value="ECO:0007669"/>
    <property type="project" value="TreeGrafter"/>
</dbReference>
<keyword evidence="4" id="KW-0539">Nucleus</keyword>
<feature type="compositionally biased region" description="Acidic residues" evidence="5">
    <location>
        <begin position="174"/>
        <end position="186"/>
    </location>
</feature>
<dbReference type="PANTHER" id="PTHR47424:SF5">
    <property type="entry name" value="ZN(II)2CYS6 TRANSCRIPTION FACTOR (EUROFUNG)"/>
    <property type="match status" value="1"/>
</dbReference>
<name>A0A2J6RET3_HYAVF</name>
<dbReference type="Pfam" id="PF04082">
    <property type="entry name" value="Fungal_trans"/>
    <property type="match status" value="1"/>
</dbReference>
<keyword evidence="8" id="KW-1185">Reference proteome</keyword>
<evidence type="ECO:0000313" key="8">
    <source>
        <dbReference type="Proteomes" id="UP000235786"/>
    </source>
</evidence>
<dbReference type="InterPro" id="IPR051127">
    <property type="entry name" value="Fungal_SecMet_Regulators"/>
</dbReference>
<evidence type="ECO:0000259" key="6">
    <source>
        <dbReference type="PROSITE" id="PS50048"/>
    </source>
</evidence>
<evidence type="ECO:0000256" key="3">
    <source>
        <dbReference type="ARBA" id="ARBA00023163"/>
    </source>
</evidence>
<proteinExistence type="predicted"/>
<evidence type="ECO:0000313" key="7">
    <source>
        <dbReference type="EMBL" id="PMD37019.1"/>
    </source>
</evidence>
<keyword evidence="1" id="KW-0479">Metal-binding</keyword>
<keyword evidence="3" id="KW-0804">Transcription</keyword>
<organism evidence="7 8">
    <name type="scientific">Hyaloscypha variabilis (strain UAMH 11265 / GT02V1 / F)</name>
    <name type="common">Meliniomyces variabilis</name>
    <dbReference type="NCBI Taxonomy" id="1149755"/>
    <lineage>
        <taxon>Eukaryota</taxon>
        <taxon>Fungi</taxon>
        <taxon>Dikarya</taxon>
        <taxon>Ascomycota</taxon>
        <taxon>Pezizomycotina</taxon>
        <taxon>Leotiomycetes</taxon>
        <taxon>Helotiales</taxon>
        <taxon>Hyaloscyphaceae</taxon>
        <taxon>Hyaloscypha</taxon>
        <taxon>Hyaloscypha variabilis</taxon>
    </lineage>
</organism>
<dbReference type="GO" id="GO:0000978">
    <property type="term" value="F:RNA polymerase II cis-regulatory region sequence-specific DNA binding"/>
    <property type="evidence" value="ECO:0007669"/>
    <property type="project" value="TreeGrafter"/>
</dbReference>
<reference evidence="7 8" key="1">
    <citation type="submission" date="2016-04" db="EMBL/GenBank/DDBJ databases">
        <title>A degradative enzymes factory behind the ericoid mycorrhizal symbiosis.</title>
        <authorList>
            <consortium name="DOE Joint Genome Institute"/>
            <person name="Martino E."/>
            <person name="Morin E."/>
            <person name="Grelet G."/>
            <person name="Kuo A."/>
            <person name="Kohler A."/>
            <person name="Daghino S."/>
            <person name="Barry K."/>
            <person name="Choi C."/>
            <person name="Cichocki N."/>
            <person name="Clum A."/>
            <person name="Copeland A."/>
            <person name="Hainaut M."/>
            <person name="Haridas S."/>
            <person name="Labutti K."/>
            <person name="Lindquist E."/>
            <person name="Lipzen A."/>
            <person name="Khouja H.-R."/>
            <person name="Murat C."/>
            <person name="Ohm R."/>
            <person name="Olson A."/>
            <person name="Spatafora J."/>
            <person name="Veneault-Fourrey C."/>
            <person name="Henrissat B."/>
            <person name="Grigoriev I."/>
            <person name="Martin F."/>
            <person name="Perotto S."/>
        </authorList>
    </citation>
    <scope>NUCLEOTIDE SEQUENCE [LARGE SCALE GENOMIC DNA]</scope>
    <source>
        <strain evidence="7 8">F</strain>
    </source>
</reference>
<dbReference type="OrthoDB" id="3362851at2759"/>
<feature type="region of interest" description="Disordered" evidence="5">
    <location>
        <begin position="149"/>
        <end position="195"/>
    </location>
</feature>
<sequence>MNLRGNNPQQHTARDPLHPASLDHPGFNNQQPPLLSAASPLSGNKKINKSCLECRRRKIRCDGNQPCQKCIYYQIPQCQFYTRKPRKFSSQRSRGATTTQTTITQEKGVQPETASPAHIILTKLFPSHSLESLQHLSRSRLLQLAEGASQASSNSDASIHGGSILGEPSIQSPDSDDEREWNEPEETQNPASAMCDDVNGLSLRVHRRSYMGVSSTHAILRTMFRLRPSIQVDLRNGPSNSHWKPGLSPALAFHNASDDELKRAEPSIDEQTSIDAYFNHVHGIVPLLDEADFRAQWRQRERSDRPWLALLNMVLALGSLSAGDSDDRSHTIYHLRAKEYLDFELLGTGCMESLQALCLLGGCYLHYKNAPNMAYTIMGAAYRIAISLGLHREPAPLPAAIGQSSATRGSQTRHHIWWSLFCLDTWGSMTLGRPTLGRWDTETMDVSPGRDAVSIDDSTHSLDAARTFCILATKVQHRFAQLPPLTTHEMQAFDLSVLDWHESLPSSFRSLGSCPPHLHSAQYIMQNRYHNLRLLIYRPVLLSYANRAVTFTSLQADEQAAVQECRSIACAAIEQTEAMMRMPSKLRVWSGVWYLYQASMVILLSIIVDPEHMEVGKWRACVEQALELFGAMASWSLGAERSKVVVNAIYEACGVEREVTWGGVEVLGDYERVLGVGNYWQLDMFGQESEWDAMNWLDEPGLYPAWAGE</sequence>
<dbReference type="SUPFAM" id="SSF57701">
    <property type="entry name" value="Zn2/Cys6 DNA-binding domain"/>
    <property type="match status" value="1"/>
</dbReference>
<dbReference type="GO" id="GO:0000981">
    <property type="term" value="F:DNA-binding transcription factor activity, RNA polymerase II-specific"/>
    <property type="evidence" value="ECO:0007669"/>
    <property type="project" value="InterPro"/>
</dbReference>
<dbReference type="AlphaFoldDB" id="A0A2J6RET3"/>
<dbReference type="CDD" id="cd12148">
    <property type="entry name" value="fungal_TF_MHR"/>
    <property type="match status" value="1"/>
</dbReference>
<dbReference type="Pfam" id="PF00172">
    <property type="entry name" value="Zn_clus"/>
    <property type="match status" value="1"/>
</dbReference>
<dbReference type="Gene3D" id="4.10.240.10">
    <property type="entry name" value="Zn(2)-C6 fungal-type DNA-binding domain"/>
    <property type="match status" value="1"/>
</dbReference>
<dbReference type="InterPro" id="IPR036864">
    <property type="entry name" value="Zn2-C6_fun-type_DNA-bd_sf"/>
</dbReference>
<feature type="compositionally biased region" description="Polar residues" evidence="5">
    <location>
        <begin position="1"/>
        <end position="11"/>
    </location>
</feature>
<dbReference type="PROSITE" id="PS00463">
    <property type="entry name" value="ZN2_CY6_FUNGAL_1"/>
    <property type="match status" value="1"/>
</dbReference>
<dbReference type="Proteomes" id="UP000235786">
    <property type="component" value="Unassembled WGS sequence"/>
</dbReference>
<dbReference type="InterPro" id="IPR001138">
    <property type="entry name" value="Zn2Cys6_DnaBD"/>
</dbReference>
<dbReference type="SMART" id="SM00906">
    <property type="entry name" value="Fungal_trans"/>
    <property type="match status" value="1"/>
</dbReference>
<keyword evidence="2" id="KW-0805">Transcription regulation</keyword>
<evidence type="ECO:0000256" key="2">
    <source>
        <dbReference type="ARBA" id="ARBA00023015"/>
    </source>
</evidence>
<evidence type="ECO:0000256" key="5">
    <source>
        <dbReference type="SAM" id="MobiDB-lite"/>
    </source>
</evidence>
<dbReference type="PANTHER" id="PTHR47424">
    <property type="entry name" value="REGULATORY PROTEIN GAL4"/>
    <property type="match status" value="1"/>
</dbReference>
<accession>A0A2J6RET3</accession>
<dbReference type="SMART" id="SM00066">
    <property type="entry name" value="GAL4"/>
    <property type="match status" value="1"/>
</dbReference>
<dbReference type="EMBL" id="KZ613950">
    <property type="protein sequence ID" value="PMD37019.1"/>
    <property type="molecule type" value="Genomic_DNA"/>
</dbReference>
<dbReference type="GO" id="GO:0006351">
    <property type="term" value="P:DNA-templated transcription"/>
    <property type="evidence" value="ECO:0007669"/>
    <property type="project" value="InterPro"/>
</dbReference>
<protein>
    <recommendedName>
        <fullName evidence="6">Zn(2)-C6 fungal-type domain-containing protein</fullName>
    </recommendedName>
</protein>
<dbReference type="GO" id="GO:0005634">
    <property type="term" value="C:nucleus"/>
    <property type="evidence" value="ECO:0007669"/>
    <property type="project" value="TreeGrafter"/>
</dbReference>